<evidence type="ECO:0000313" key="1">
    <source>
        <dbReference type="EMBL" id="SMH71738.1"/>
    </source>
</evidence>
<gene>
    <name evidence="1" type="ORF">NCS_11550</name>
</gene>
<dbReference type="AlphaFoldDB" id="A0A2H1FG54"/>
<organism evidence="1 2">
    <name type="scientific">Candidatus Nitrosotalea okcheonensis</name>
    <dbReference type="NCBI Taxonomy" id="1903276"/>
    <lineage>
        <taxon>Archaea</taxon>
        <taxon>Nitrososphaerota</taxon>
        <taxon>Nitrososphaeria</taxon>
        <taxon>Nitrosotaleales</taxon>
        <taxon>Nitrosotaleaceae</taxon>
        <taxon>Nitrosotalea</taxon>
    </lineage>
</organism>
<name>A0A2H1FG54_9ARCH</name>
<dbReference type="Proteomes" id="UP000230607">
    <property type="component" value="Chromosome 1"/>
</dbReference>
<keyword evidence="2" id="KW-1185">Reference proteome</keyword>
<reference evidence="2" key="1">
    <citation type="submission" date="2017-03" db="EMBL/GenBank/DDBJ databases">
        <authorList>
            <person name="Herbold C."/>
        </authorList>
    </citation>
    <scope>NUCLEOTIDE SEQUENCE [LARGE SCALE GENOMIC DNA]</scope>
</reference>
<dbReference type="EMBL" id="LT841358">
    <property type="protein sequence ID" value="SMH71738.1"/>
    <property type="molecule type" value="Genomic_DNA"/>
</dbReference>
<proteinExistence type="predicted"/>
<accession>A0A2H1FG54</accession>
<sequence length="23" mass="2728">MKKISGTQVRLIRIQQSELVMLR</sequence>
<protein>
    <submittedName>
        <fullName evidence="1">Uncharacterized protein</fullName>
    </submittedName>
</protein>
<evidence type="ECO:0000313" key="2">
    <source>
        <dbReference type="Proteomes" id="UP000230607"/>
    </source>
</evidence>